<organism evidence="1 3">
    <name type="scientific">Glomus cerebriforme</name>
    <dbReference type="NCBI Taxonomy" id="658196"/>
    <lineage>
        <taxon>Eukaryota</taxon>
        <taxon>Fungi</taxon>
        <taxon>Fungi incertae sedis</taxon>
        <taxon>Mucoromycota</taxon>
        <taxon>Glomeromycotina</taxon>
        <taxon>Glomeromycetes</taxon>
        <taxon>Glomerales</taxon>
        <taxon>Glomeraceae</taxon>
        <taxon>Glomus</taxon>
    </lineage>
</organism>
<evidence type="ECO:0000313" key="3">
    <source>
        <dbReference type="Proteomes" id="UP000265703"/>
    </source>
</evidence>
<evidence type="ECO:0000313" key="1">
    <source>
        <dbReference type="EMBL" id="RIA81389.1"/>
    </source>
</evidence>
<keyword evidence="3" id="KW-1185">Reference proteome</keyword>
<dbReference type="Proteomes" id="UP000265703">
    <property type="component" value="Unassembled WGS sequence"/>
</dbReference>
<comment type="caution">
    <text evidence="1">The sequence shown here is derived from an EMBL/GenBank/DDBJ whole genome shotgun (WGS) entry which is preliminary data.</text>
</comment>
<dbReference type="EMBL" id="QKYT01000806">
    <property type="protein sequence ID" value="RIA81389.1"/>
    <property type="molecule type" value="Genomic_DNA"/>
</dbReference>
<protein>
    <submittedName>
        <fullName evidence="1">Uncharacterized protein</fullName>
    </submittedName>
</protein>
<sequence>MPPVENKRTTPQDQRWTPSELVKVLDYINNNFEIWANNHYNTCVKVIEATHSTRDATSICNKVESMIKAMEEGKRSTKSEKIQGLVKQIYEKTKGIEGGEKKRKKQKNQEIVNRTNDTDIDMISNVDEVIERVLPFSTEAVENLYNEKIQQIEHSRSNLLDMVVKTNDELMRFNVPIPSSIEMINNSFSIKTQHINQLRSELIKIIEDINKNYEKMSDLLV</sequence>
<evidence type="ECO:0000313" key="2">
    <source>
        <dbReference type="EMBL" id="RIA89528.1"/>
    </source>
</evidence>
<proteinExistence type="predicted"/>
<dbReference type="AlphaFoldDB" id="A0A397S994"/>
<name>A0A397S994_9GLOM</name>
<accession>A0A397S994</accession>
<reference evidence="1 3" key="1">
    <citation type="submission" date="2018-06" db="EMBL/GenBank/DDBJ databases">
        <title>Comparative genomics reveals the genomic features of Rhizophagus irregularis, R. cerebriforme, R. diaphanum and Gigaspora rosea, and their symbiotic lifestyle signature.</title>
        <authorList>
            <person name="Morin E."/>
            <person name="San Clemente H."/>
            <person name="Chen E.C.H."/>
            <person name="De La Providencia I."/>
            <person name="Hainaut M."/>
            <person name="Kuo A."/>
            <person name="Kohler A."/>
            <person name="Murat C."/>
            <person name="Tang N."/>
            <person name="Roy S."/>
            <person name="Loubradou J."/>
            <person name="Henrissat B."/>
            <person name="Grigoriev I.V."/>
            <person name="Corradi N."/>
            <person name="Roux C."/>
            <person name="Martin F.M."/>
        </authorList>
    </citation>
    <scope>NUCLEOTIDE SEQUENCE [LARGE SCALE GENOMIC DNA]</scope>
    <source>
        <strain evidence="1 3">DAOM 227022</strain>
    </source>
</reference>
<gene>
    <name evidence="2" type="ORF">C1645_772208</name>
    <name evidence="1" type="ORF">C1645_790547</name>
</gene>
<dbReference type="EMBL" id="QKYT01000217">
    <property type="protein sequence ID" value="RIA89528.1"/>
    <property type="molecule type" value="Genomic_DNA"/>
</dbReference>